<evidence type="ECO:0000313" key="2">
    <source>
        <dbReference type="EMBL" id="MBB5426167.1"/>
    </source>
</evidence>
<sequence length="372" mass="41085">MCELIPLTCLEYLDGLHRANGVTELRTEQAGVWRSWLFDRPVDLLCTATGLNATGANCYVTLNLPGQSIAMLANNGRAPRAMRDSDVIARTFLPLDFDPCRPADVPSTREEVLAAVALRDTMLAALRSVGWPEPMRGVSGNGCHALYRLALPCSRETDEQLDYVYAGLQQSFAPDPDGPVKFDITVRNRSRVFRLYGMKNYKGTPCAGRPQRFARVAVPRADEFLSVGPALIAKLADHYAKRNMHMRQEIDLPTIPKPAGQRGDFSTLNVVAWFNAHGAFLRHMRNSKVAVLCPWHESHSTQGDLMDSSTVVLPAIGDRWPVFKCSHAHCQAKTLAHVAALWGDADAYCAKPWRPAPRRPARETAGGARDGR</sequence>
<name>A0A7W8Q988_PARAM</name>
<organism evidence="2 3">
    <name type="scientific">Paraburkholderia atlantica</name>
    <dbReference type="NCBI Taxonomy" id="2654982"/>
    <lineage>
        <taxon>Bacteria</taxon>
        <taxon>Pseudomonadati</taxon>
        <taxon>Pseudomonadota</taxon>
        <taxon>Betaproteobacteria</taxon>
        <taxon>Burkholderiales</taxon>
        <taxon>Burkholderiaceae</taxon>
        <taxon>Paraburkholderia</taxon>
    </lineage>
</organism>
<gene>
    <name evidence="2" type="ORF">HDG40_004341</name>
</gene>
<dbReference type="AlphaFoldDB" id="A0A7W8Q988"/>
<proteinExistence type="predicted"/>
<reference evidence="2 3" key="1">
    <citation type="submission" date="2020-08" db="EMBL/GenBank/DDBJ databases">
        <title>Genomic Encyclopedia of Type Strains, Phase IV (KMG-V): Genome sequencing to study the core and pangenomes of soil and plant-associated prokaryotes.</title>
        <authorList>
            <person name="Whitman W."/>
        </authorList>
    </citation>
    <scope>NUCLEOTIDE SEQUENCE [LARGE SCALE GENOMIC DNA]</scope>
    <source>
        <strain evidence="2 3">JPY158</strain>
    </source>
</reference>
<feature type="region of interest" description="Disordered" evidence="1">
    <location>
        <begin position="353"/>
        <end position="372"/>
    </location>
</feature>
<dbReference type="Proteomes" id="UP000592780">
    <property type="component" value="Unassembled WGS sequence"/>
</dbReference>
<comment type="caution">
    <text evidence="2">The sequence shown here is derived from an EMBL/GenBank/DDBJ whole genome shotgun (WGS) entry which is preliminary data.</text>
</comment>
<protein>
    <submittedName>
        <fullName evidence="2">Uncharacterized protein</fullName>
    </submittedName>
</protein>
<accession>A0A7W8Q988</accession>
<evidence type="ECO:0000256" key="1">
    <source>
        <dbReference type="SAM" id="MobiDB-lite"/>
    </source>
</evidence>
<dbReference type="EMBL" id="JACHDD010000007">
    <property type="protein sequence ID" value="MBB5426167.1"/>
    <property type="molecule type" value="Genomic_DNA"/>
</dbReference>
<evidence type="ECO:0000313" key="3">
    <source>
        <dbReference type="Proteomes" id="UP000592780"/>
    </source>
</evidence>
<dbReference type="RefSeq" id="WP_184131178.1">
    <property type="nucleotide sequence ID" value="NZ_JACHDD010000007.1"/>
</dbReference>
<keyword evidence="3" id="KW-1185">Reference proteome</keyword>
<feature type="compositionally biased region" description="Low complexity" evidence="1">
    <location>
        <begin position="363"/>
        <end position="372"/>
    </location>
</feature>